<gene>
    <name evidence="2" type="ORF">AKJ09_07066</name>
</gene>
<keyword evidence="3" id="KW-1185">Reference proteome</keyword>
<proteinExistence type="predicted"/>
<feature type="region of interest" description="Disordered" evidence="1">
    <location>
        <begin position="1"/>
        <end position="38"/>
    </location>
</feature>
<protein>
    <submittedName>
        <fullName evidence="2">Uncharacterized protein</fullName>
    </submittedName>
</protein>
<name>A0A0K1Q3S6_9BACT</name>
<evidence type="ECO:0000313" key="2">
    <source>
        <dbReference type="EMBL" id="AKV00403.1"/>
    </source>
</evidence>
<organism evidence="2 3">
    <name type="scientific">Labilithrix luteola</name>
    <dbReference type="NCBI Taxonomy" id="1391654"/>
    <lineage>
        <taxon>Bacteria</taxon>
        <taxon>Pseudomonadati</taxon>
        <taxon>Myxococcota</taxon>
        <taxon>Polyangia</taxon>
        <taxon>Polyangiales</taxon>
        <taxon>Labilitrichaceae</taxon>
        <taxon>Labilithrix</taxon>
    </lineage>
</organism>
<dbReference type="EMBL" id="CP012333">
    <property type="protein sequence ID" value="AKV00403.1"/>
    <property type="molecule type" value="Genomic_DNA"/>
</dbReference>
<reference evidence="2 3" key="1">
    <citation type="submission" date="2015-08" db="EMBL/GenBank/DDBJ databases">
        <authorList>
            <person name="Babu N.S."/>
            <person name="Beckwith C.J."/>
            <person name="Beseler K.G."/>
            <person name="Brison A."/>
            <person name="Carone J.V."/>
            <person name="Caskin T.P."/>
            <person name="Diamond M."/>
            <person name="Durham M.E."/>
            <person name="Foxe J.M."/>
            <person name="Go M."/>
            <person name="Henderson B.A."/>
            <person name="Jones I.B."/>
            <person name="McGettigan J.A."/>
            <person name="Micheletti S.J."/>
            <person name="Nasrallah M.E."/>
            <person name="Ortiz D."/>
            <person name="Piller C.R."/>
            <person name="Privatt S.R."/>
            <person name="Schneider S.L."/>
            <person name="Sharp S."/>
            <person name="Smith T.C."/>
            <person name="Stanton J.D."/>
            <person name="Ullery H.E."/>
            <person name="Wilson R.J."/>
            <person name="Serrano M.G."/>
            <person name="Buck G."/>
            <person name="Lee V."/>
            <person name="Wang Y."/>
            <person name="Carvalho R."/>
            <person name="Voegtly L."/>
            <person name="Shi R."/>
            <person name="Duckworth R."/>
            <person name="Johnson A."/>
            <person name="Loviza R."/>
            <person name="Walstead R."/>
            <person name="Shah Z."/>
            <person name="Kiflezghi M."/>
            <person name="Wade K."/>
            <person name="Ball S.L."/>
            <person name="Bradley K.W."/>
            <person name="Asai D.J."/>
            <person name="Bowman C.A."/>
            <person name="Russell D.A."/>
            <person name="Pope W.H."/>
            <person name="Jacobs-Sera D."/>
            <person name="Hendrix R.W."/>
            <person name="Hatfull G.F."/>
        </authorList>
    </citation>
    <scope>NUCLEOTIDE SEQUENCE [LARGE SCALE GENOMIC DNA]</scope>
    <source>
        <strain evidence="2 3">DSM 27648</strain>
    </source>
</reference>
<dbReference type="KEGG" id="llu:AKJ09_07066"/>
<sequence>MSFASLAEDHESSAAVSGATNMTNLTSQPANLATPPRP</sequence>
<evidence type="ECO:0000313" key="3">
    <source>
        <dbReference type="Proteomes" id="UP000064967"/>
    </source>
</evidence>
<accession>A0A0K1Q3S6</accession>
<feature type="compositionally biased region" description="Polar residues" evidence="1">
    <location>
        <begin position="14"/>
        <end position="31"/>
    </location>
</feature>
<dbReference type="AlphaFoldDB" id="A0A0K1Q3S6"/>
<dbReference type="Proteomes" id="UP000064967">
    <property type="component" value="Chromosome"/>
</dbReference>
<evidence type="ECO:0000256" key="1">
    <source>
        <dbReference type="SAM" id="MobiDB-lite"/>
    </source>
</evidence>